<organism evidence="1">
    <name type="scientific">human gut metagenome</name>
    <dbReference type="NCBI Taxonomy" id="408170"/>
    <lineage>
        <taxon>unclassified sequences</taxon>
        <taxon>metagenomes</taxon>
        <taxon>organismal metagenomes</taxon>
    </lineage>
</organism>
<protein>
    <submittedName>
        <fullName evidence="1">1-deoxy-D-xylulose-5-phosphate synthase</fullName>
    </submittedName>
</protein>
<name>K1UJK5_9ZZZZ</name>
<comment type="caution">
    <text evidence="1">The sequence shown here is derived from an EMBL/GenBank/DDBJ whole genome shotgun (WGS) entry which is preliminary data.</text>
</comment>
<reference evidence="1" key="1">
    <citation type="journal article" date="2013" name="Environ. Microbiol.">
        <title>Microbiota from the distal guts of lean and obese adolescents exhibit partial functional redundancy besides clear differences in community structure.</title>
        <authorList>
            <person name="Ferrer M."/>
            <person name="Ruiz A."/>
            <person name="Lanza F."/>
            <person name="Haange S.B."/>
            <person name="Oberbach A."/>
            <person name="Till H."/>
            <person name="Bargiela R."/>
            <person name="Campoy C."/>
            <person name="Segura M.T."/>
            <person name="Richter M."/>
            <person name="von Bergen M."/>
            <person name="Seifert J."/>
            <person name="Suarez A."/>
        </authorList>
    </citation>
    <scope>NUCLEOTIDE SEQUENCE</scope>
</reference>
<proteinExistence type="predicted"/>
<sequence length="69" mass="7754">MFLHIVTQKGKGLKPAEENPGEFHSVSAFDLDHLTNPEMSPKDSFSNRFGNKLAPWARKCLTCAPLRQL</sequence>
<dbReference type="EMBL" id="AJWY01001079">
    <property type="protein sequence ID" value="EKC80279.1"/>
    <property type="molecule type" value="Genomic_DNA"/>
</dbReference>
<evidence type="ECO:0000313" key="1">
    <source>
        <dbReference type="EMBL" id="EKC80279.1"/>
    </source>
</evidence>
<gene>
    <name evidence="1" type="ORF">LEA_01552</name>
</gene>
<dbReference type="AlphaFoldDB" id="K1UJK5"/>
<accession>K1UJK5</accession>